<reference evidence="1" key="1">
    <citation type="journal article" date="2023" name="Plant J.">
        <title>The genome of the king protea, Protea cynaroides.</title>
        <authorList>
            <person name="Chang J."/>
            <person name="Duong T.A."/>
            <person name="Schoeman C."/>
            <person name="Ma X."/>
            <person name="Roodt D."/>
            <person name="Barker N."/>
            <person name="Li Z."/>
            <person name="Van de Peer Y."/>
            <person name="Mizrachi E."/>
        </authorList>
    </citation>
    <scope>NUCLEOTIDE SEQUENCE</scope>
    <source>
        <tissue evidence="1">Young leaves</tissue>
    </source>
</reference>
<evidence type="ECO:0000313" key="2">
    <source>
        <dbReference type="Proteomes" id="UP001141806"/>
    </source>
</evidence>
<proteinExistence type="predicted"/>
<protein>
    <submittedName>
        <fullName evidence="1">Uncharacterized protein</fullName>
    </submittedName>
</protein>
<dbReference type="Proteomes" id="UP001141806">
    <property type="component" value="Unassembled WGS sequence"/>
</dbReference>
<gene>
    <name evidence="1" type="ORF">NE237_014784</name>
</gene>
<sequence>MKLPRNFPATKPLQFACSLCSSLFGYFIFSTSTMAGCNLDPPCLLSKLSDLSRIDKSFQFACCSPADPGKDQLHTVQSQPGRDRTILNFRKLLLFCKSLFHGFQLQTIIWREAKDGVWECVRRLCLAEILK</sequence>
<dbReference type="EMBL" id="JAMYWD010000006">
    <property type="protein sequence ID" value="KAJ4968083.1"/>
    <property type="molecule type" value="Genomic_DNA"/>
</dbReference>
<keyword evidence="2" id="KW-1185">Reference proteome</keyword>
<evidence type="ECO:0000313" key="1">
    <source>
        <dbReference type="EMBL" id="KAJ4968083.1"/>
    </source>
</evidence>
<name>A0A9Q0QQG5_9MAGN</name>
<accession>A0A9Q0QQG5</accession>
<comment type="caution">
    <text evidence="1">The sequence shown here is derived from an EMBL/GenBank/DDBJ whole genome shotgun (WGS) entry which is preliminary data.</text>
</comment>
<dbReference type="AlphaFoldDB" id="A0A9Q0QQG5"/>
<organism evidence="1 2">
    <name type="scientific">Protea cynaroides</name>
    <dbReference type="NCBI Taxonomy" id="273540"/>
    <lineage>
        <taxon>Eukaryota</taxon>
        <taxon>Viridiplantae</taxon>
        <taxon>Streptophyta</taxon>
        <taxon>Embryophyta</taxon>
        <taxon>Tracheophyta</taxon>
        <taxon>Spermatophyta</taxon>
        <taxon>Magnoliopsida</taxon>
        <taxon>Proteales</taxon>
        <taxon>Proteaceae</taxon>
        <taxon>Protea</taxon>
    </lineage>
</organism>